<feature type="domain" description="DUF403" evidence="1">
    <location>
        <begin position="1"/>
        <end position="309"/>
    </location>
</feature>
<gene>
    <name evidence="2" type="ORF">ATO10_14359</name>
</gene>
<evidence type="ECO:0000313" key="2">
    <source>
        <dbReference type="EMBL" id="KCV80992.1"/>
    </source>
</evidence>
<evidence type="ECO:0000313" key="3">
    <source>
        <dbReference type="Proteomes" id="UP000024836"/>
    </source>
</evidence>
<dbReference type="PATRIC" id="fig|1461693.3.peg.2898"/>
<dbReference type="STRING" id="1461693.ATO10_14359"/>
<dbReference type="eggNOG" id="COG2307">
    <property type="taxonomic scope" value="Bacteria"/>
</dbReference>
<dbReference type="OrthoDB" id="9803532at2"/>
<dbReference type="EMBL" id="AQQY01000012">
    <property type="protein sequence ID" value="KCV80992.1"/>
    <property type="molecule type" value="Genomic_DNA"/>
</dbReference>
<protein>
    <recommendedName>
        <fullName evidence="1">DUF403 domain-containing protein</fullName>
    </recommendedName>
</protein>
<sequence length="313" mass="35339">MLGKTAGGLFWMFRYLERSENTARLIEAGFRIALTRPDAAESEWASVVETAGVRAGFTDKYDAFEGSAVVDYLLRDTTNGSSVMSCIEHARSNARLVRTALTREVWEAVNESWMALKEALKRPIREADLPGVLGLIRRQSALVRGALHGTMLRNDIFDFARIGTFLERADNTARILDVKYYVLLPAVSQIGSSLDNVQWETILRSVAGQNSFRWLNGPDISPREIGDFLIRDGRMPRSLSFCISKITGNLTYLEKQYGQDYECVKQARLLHHRLDNTPIDAIFDFGLHEFLTDCLRDNAALGMQIEEDFRFSG</sequence>
<dbReference type="RefSeq" id="WP_035252868.1">
    <property type="nucleotide sequence ID" value="NZ_AQQY01000012.1"/>
</dbReference>
<dbReference type="Proteomes" id="UP000024836">
    <property type="component" value="Unassembled WGS sequence"/>
</dbReference>
<dbReference type="PANTHER" id="PTHR34595:SF7">
    <property type="entry name" value="SLL1039 PROTEIN"/>
    <property type="match status" value="1"/>
</dbReference>
<keyword evidence="3" id="KW-1185">Reference proteome</keyword>
<proteinExistence type="predicted"/>
<evidence type="ECO:0000259" key="1">
    <source>
        <dbReference type="Pfam" id="PF04168"/>
    </source>
</evidence>
<dbReference type="InterPro" id="IPR007296">
    <property type="entry name" value="DUF403"/>
</dbReference>
<comment type="caution">
    <text evidence="2">The sequence shown here is derived from an EMBL/GenBank/DDBJ whole genome shotgun (WGS) entry which is preliminary data.</text>
</comment>
<dbReference type="AlphaFoldDB" id="A0A058ZIH0"/>
<organism evidence="2 3">
    <name type="scientific">Actibacterium atlanticum</name>
    <dbReference type="NCBI Taxonomy" id="1461693"/>
    <lineage>
        <taxon>Bacteria</taxon>
        <taxon>Pseudomonadati</taxon>
        <taxon>Pseudomonadota</taxon>
        <taxon>Alphaproteobacteria</taxon>
        <taxon>Rhodobacterales</taxon>
        <taxon>Roseobacteraceae</taxon>
        <taxon>Actibacterium</taxon>
    </lineage>
</organism>
<dbReference type="Pfam" id="PF04168">
    <property type="entry name" value="Alpha-E"/>
    <property type="match status" value="1"/>
</dbReference>
<dbReference type="InterPro" id="IPR051680">
    <property type="entry name" value="ATP-dep_Glu-Cys_Ligase-2"/>
</dbReference>
<dbReference type="PANTHER" id="PTHR34595">
    <property type="entry name" value="BLR5612 PROTEIN"/>
    <property type="match status" value="1"/>
</dbReference>
<name>A0A058ZIH0_9RHOB</name>
<accession>A0A058ZIH0</accession>
<reference evidence="2 3" key="1">
    <citation type="submission" date="2013-04" db="EMBL/GenBank/DDBJ databases">
        <title>Shimia sp. 22II-S11-Z10 Genome Sequencing.</title>
        <authorList>
            <person name="Lai Q."/>
            <person name="Li G."/>
            <person name="Shao Z."/>
        </authorList>
    </citation>
    <scope>NUCLEOTIDE SEQUENCE [LARGE SCALE GENOMIC DNA]</scope>
    <source>
        <strain evidence="3">22II-S11-Z10</strain>
    </source>
</reference>